<organism evidence="1 2">
    <name type="scientific">phage Lak_Megaphage_RVC_AP1_GC26</name>
    <dbReference type="NCBI Taxonomy" id="3109224"/>
    <lineage>
        <taxon>Viruses</taxon>
        <taxon>Duplodnaviria</taxon>
        <taxon>Heunggongvirae</taxon>
        <taxon>Uroviricota</taxon>
        <taxon>Caudoviricetes</taxon>
        <taxon>Caudoviricetes code 15 clade</taxon>
    </lineage>
</organism>
<reference evidence="1 2" key="1">
    <citation type="submission" date="2023-11" db="EMBL/GenBank/DDBJ databases">
        <authorList>
            <person name="Cook R."/>
            <person name="Crisci M."/>
            <person name="Pye H."/>
            <person name="Adriaenssens E."/>
            <person name="Santini J."/>
        </authorList>
    </citation>
    <scope>NUCLEOTIDE SEQUENCE [LARGE SCALE GENOMIC DNA]</scope>
    <source>
        <strain evidence="1">Lak_Megaphage_RVC_AP1_GC26</strain>
    </source>
</reference>
<accession>A0ABZ0Z489</accession>
<name>A0ABZ0Z489_9CAUD</name>
<evidence type="ECO:0000313" key="1">
    <source>
        <dbReference type="EMBL" id="WQJ54024.1"/>
    </source>
</evidence>
<evidence type="ECO:0000313" key="2">
    <source>
        <dbReference type="Proteomes" id="UP001346559"/>
    </source>
</evidence>
<proteinExistence type="predicted"/>
<keyword evidence="2" id="KW-1185">Reference proteome</keyword>
<protein>
    <submittedName>
        <fullName evidence="1">Uncharacterized protein</fullName>
    </submittedName>
</protein>
<dbReference type="EMBL" id="OR769218">
    <property type="protein sequence ID" value="WQJ54024.1"/>
    <property type="molecule type" value="Genomic_DNA"/>
</dbReference>
<dbReference type="Proteomes" id="UP001346559">
    <property type="component" value="Segment"/>
</dbReference>
<sequence>MISIDFSNIKSIDTEDKKGKSIDLSKTGGRTEYIYVKSDKIELTQRQLIELLIKYKIPVAQQTVDTIQQYSVFTL</sequence>